<dbReference type="PRINTS" id="PR00038">
    <property type="entry name" value="HTHLUXR"/>
</dbReference>
<evidence type="ECO:0000256" key="3">
    <source>
        <dbReference type="ARBA" id="ARBA00023163"/>
    </source>
</evidence>
<evidence type="ECO:0000256" key="1">
    <source>
        <dbReference type="ARBA" id="ARBA00023015"/>
    </source>
</evidence>
<dbReference type="GO" id="GO:0003677">
    <property type="term" value="F:DNA binding"/>
    <property type="evidence" value="ECO:0007669"/>
    <property type="project" value="UniProtKB-KW"/>
</dbReference>
<dbReference type="AlphaFoldDB" id="A0A3M4B356"/>
<comment type="caution">
    <text evidence="5">The sequence shown here is derived from an EMBL/GenBank/DDBJ whole genome shotgun (WGS) entry which is preliminary data.</text>
</comment>
<reference evidence="5 6" key="1">
    <citation type="submission" date="2018-08" db="EMBL/GenBank/DDBJ databases">
        <title>Recombination of ecologically and evolutionarily significant loci maintains genetic cohesion in the Pseudomonas syringae species complex.</title>
        <authorList>
            <person name="Dillon M."/>
            <person name="Thakur S."/>
            <person name="Almeida R.N.D."/>
            <person name="Weir B.S."/>
            <person name="Guttman D.S."/>
        </authorList>
    </citation>
    <scope>NUCLEOTIDE SEQUENCE [LARGE SCALE GENOMIC DNA]</scope>
    <source>
        <strain evidence="5 6">ICMP 3555</strain>
    </source>
</reference>
<keyword evidence="2" id="KW-0238">DNA-binding</keyword>
<name>A0A3M4B356_PSEMA</name>
<feature type="domain" description="HTH luxR-type" evidence="4">
    <location>
        <begin position="199"/>
        <end position="264"/>
    </location>
</feature>
<dbReference type="SMART" id="SM00421">
    <property type="entry name" value="HTH_LUXR"/>
    <property type="match status" value="1"/>
</dbReference>
<dbReference type="InterPro" id="IPR036388">
    <property type="entry name" value="WH-like_DNA-bd_sf"/>
</dbReference>
<keyword evidence="1" id="KW-0805">Transcription regulation</keyword>
<dbReference type="Gene3D" id="1.10.10.10">
    <property type="entry name" value="Winged helix-like DNA-binding domain superfamily/Winged helix DNA-binding domain"/>
    <property type="match status" value="1"/>
</dbReference>
<keyword evidence="3" id="KW-0804">Transcription</keyword>
<dbReference type="PROSITE" id="PS50043">
    <property type="entry name" value="HTH_LUXR_2"/>
    <property type="match status" value="1"/>
</dbReference>
<accession>A0A3M4B356</accession>
<evidence type="ECO:0000256" key="2">
    <source>
        <dbReference type="ARBA" id="ARBA00023125"/>
    </source>
</evidence>
<dbReference type="CDD" id="cd06170">
    <property type="entry name" value="LuxR_C_like"/>
    <property type="match status" value="1"/>
</dbReference>
<organism evidence="5 6">
    <name type="scientific">Pseudomonas marginalis pv. marginalis</name>
    <dbReference type="NCBI Taxonomy" id="97473"/>
    <lineage>
        <taxon>Bacteria</taxon>
        <taxon>Pseudomonadati</taxon>
        <taxon>Pseudomonadota</taxon>
        <taxon>Gammaproteobacteria</taxon>
        <taxon>Pseudomonadales</taxon>
        <taxon>Pseudomonadaceae</taxon>
        <taxon>Pseudomonas</taxon>
    </lineage>
</organism>
<dbReference type="InterPro" id="IPR016032">
    <property type="entry name" value="Sig_transdc_resp-reg_C-effctor"/>
</dbReference>
<dbReference type="SUPFAM" id="SSF75516">
    <property type="entry name" value="Pheromone-binding domain of LuxR-like quorum-sensing transcription factors"/>
    <property type="match status" value="1"/>
</dbReference>
<sequence length="268" mass="29882">MQQVEIQMNSGAERMLAKLTALNHRLMPGRSLDEQMDNTFILAQQLGFDALVYDYTPVPIDQDGALITPSVLELRNTPPDWHALWCSKGFYQIDPVQHLALSTVSPFVWSYDVKVDTPLQKIIDPCHAPVSTYLHDQQLTCGVSVPIHLPRGGFASLTGLRTGKAHSVLQDAQQTLSDFSLISHALQEAAYPLFSKELRTYPHIHLTKRERECLKWAADGLTAAEIATQLSRSLAVVTLHLASAMHKLGAKNRVQAVVRATHYRLLED</sequence>
<dbReference type="PANTHER" id="PTHR44688">
    <property type="entry name" value="DNA-BINDING TRANSCRIPTIONAL ACTIVATOR DEVR_DOSR"/>
    <property type="match status" value="1"/>
</dbReference>
<dbReference type="SUPFAM" id="SSF46894">
    <property type="entry name" value="C-terminal effector domain of the bipartite response regulators"/>
    <property type="match status" value="1"/>
</dbReference>
<dbReference type="InterPro" id="IPR036693">
    <property type="entry name" value="TF_LuxR_autoind-bd_dom_sf"/>
</dbReference>
<dbReference type="Pfam" id="PF03472">
    <property type="entry name" value="Autoind_bind"/>
    <property type="match status" value="1"/>
</dbReference>
<keyword evidence="6" id="KW-1185">Reference proteome</keyword>
<dbReference type="EMBL" id="RBQF01000057">
    <property type="protein sequence ID" value="RMP13608.1"/>
    <property type="molecule type" value="Genomic_DNA"/>
</dbReference>
<dbReference type="GO" id="GO:0006355">
    <property type="term" value="P:regulation of DNA-templated transcription"/>
    <property type="evidence" value="ECO:0007669"/>
    <property type="project" value="InterPro"/>
</dbReference>
<gene>
    <name evidence="5" type="ORF">ALQ29_04759</name>
</gene>
<protein>
    <recommendedName>
        <fullName evidence="4">HTH luxR-type domain-containing protein</fullName>
    </recommendedName>
</protein>
<dbReference type="InterPro" id="IPR005143">
    <property type="entry name" value="TF_LuxR_autoind-bd_dom"/>
</dbReference>
<evidence type="ECO:0000259" key="4">
    <source>
        <dbReference type="PROSITE" id="PS50043"/>
    </source>
</evidence>
<evidence type="ECO:0000313" key="6">
    <source>
        <dbReference type="Proteomes" id="UP000276587"/>
    </source>
</evidence>
<evidence type="ECO:0000313" key="5">
    <source>
        <dbReference type="EMBL" id="RMP13608.1"/>
    </source>
</evidence>
<dbReference type="PANTHER" id="PTHR44688:SF16">
    <property type="entry name" value="DNA-BINDING TRANSCRIPTIONAL ACTIVATOR DEVR_DOSR"/>
    <property type="match status" value="1"/>
</dbReference>
<dbReference type="Gene3D" id="3.30.450.80">
    <property type="entry name" value="Transcription factor LuxR-like, autoinducer-binding domain"/>
    <property type="match status" value="1"/>
</dbReference>
<dbReference type="Pfam" id="PF00196">
    <property type="entry name" value="GerE"/>
    <property type="match status" value="1"/>
</dbReference>
<dbReference type="InterPro" id="IPR000792">
    <property type="entry name" value="Tscrpt_reg_LuxR_C"/>
</dbReference>
<proteinExistence type="predicted"/>
<dbReference type="Proteomes" id="UP000276587">
    <property type="component" value="Unassembled WGS sequence"/>
</dbReference>